<gene>
    <name evidence="8" type="ORF">JCM19301_1632</name>
</gene>
<dbReference type="EMBL" id="BBNR01000013">
    <property type="protein sequence ID" value="GAL67848.1"/>
    <property type="molecule type" value="Genomic_DNA"/>
</dbReference>
<dbReference type="InterPro" id="IPR004960">
    <property type="entry name" value="LipA_acyltrans"/>
</dbReference>
<evidence type="ECO:0000256" key="4">
    <source>
        <dbReference type="ARBA" id="ARBA00022679"/>
    </source>
</evidence>
<dbReference type="RefSeq" id="WP_042244518.1">
    <property type="nucleotide sequence ID" value="NZ_BBNR01000013.1"/>
</dbReference>
<keyword evidence="3" id="KW-0997">Cell inner membrane</keyword>
<evidence type="ECO:0000256" key="3">
    <source>
        <dbReference type="ARBA" id="ARBA00022519"/>
    </source>
</evidence>
<evidence type="ECO:0000256" key="5">
    <source>
        <dbReference type="ARBA" id="ARBA00023136"/>
    </source>
</evidence>
<evidence type="ECO:0000256" key="2">
    <source>
        <dbReference type="ARBA" id="ARBA00022475"/>
    </source>
</evidence>
<dbReference type="Pfam" id="PF03279">
    <property type="entry name" value="Lip_A_acyltrans"/>
    <property type="match status" value="1"/>
</dbReference>
<keyword evidence="7" id="KW-0812">Transmembrane</keyword>
<evidence type="ECO:0000313" key="9">
    <source>
        <dbReference type="Proteomes" id="UP000029641"/>
    </source>
</evidence>
<dbReference type="GO" id="GO:0016746">
    <property type="term" value="F:acyltransferase activity"/>
    <property type="evidence" value="ECO:0007669"/>
    <property type="project" value="UniProtKB-KW"/>
</dbReference>
<keyword evidence="4 8" id="KW-0808">Transferase</keyword>
<evidence type="ECO:0000256" key="7">
    <source>
        <dbReference type="SAM" id="Phobius"/>
    </source>
</evidence>
<keyword evidence="7" id="KW-1133">Transmembrane helix</keyword>
<feature type="transmembrane region" description="Helical" evidence="7">
    <location>
        <begin position="12"/>
        <end position="39"/>
    </location>
</feature>
<keyword evidence="2" id="KW-1003">Cell membrane</keyword>
<keyword evidence="6 8" id="KW-0012">Acyltransferase</keyword>
<dbReference type="GO" id="GO:0009247">
    <property type="term" value="P:glycolipid biosynthetic process"/>
    <property type="evidence" value="ECO:0007669"/>
    <property type="project" value="UniProtKB-ARBA"/>
</dbReference>
<evidence type="ECO:0000256" key="1">
    <source>
        <dbReference type="ARBA" id="ARBA00004533"/>
    </source>
</evidence>
<keyword evidence="5 7" id="KW-0472">Membrane</keyword>
<dbReference type="Proteomes" id="UP000029641">
    <property type="component" value="Unassembled WGS sequence"/>
</dbReference>
<sequence>MQFLAYILVYPFLYLISILPFRLLYAVSDAVYVLLYYIIGYRKKVVIENLRLVFPEKSEAEIKNIRKKIL</sequence>
<comment type="caution">
    <text evidence="8">The sequence shown here is derived from an EMBL/GenBank/DDBJ whole genome shotgun (WGS) entry which is preliminary data.</text>
</comment>
<reference evidence="8 9" key="1">
    <citation type="journal article" date="2014" name="Genome Announc.">
        <title>Draft Genome Sequence of Marine Flavobacterium Jejuia pallidilutea Strain 11shimoA1 and Pigmentation Mutants.</title>
        <authorList>
            <person name="Takatani N."/>
            <person name="Nakanishi M."/>
            <person name="Meirelles P."/>
            <person name="Mino S."/>
            <person name="Suda W."/>
            <person name="Oshima K."/>
            <person name="Hattori M."/>
            <person name="Ohkuma M."/>
            <person name="Hosokawa M."/>
            <person name="Miyashita K."/>
            <person name="Thompson F.L."/>
            <person name="Niwa A."/>
            <person name="Sawabe T."/>
            <person name="Sawabe T."/>
        </authorList>
    </citation>
    <scope>NUCLEOTIDE SEQUENCE [LARGE SCALE GENOMIC DNA]</scope>
    <source>
        <strain evidence="8 9">JCM 19301</strain>
    </source>
</reference>
<name>A0A090VV28_9FLAO</name>
<protein>
    <submittedName>
        <fullName evidence="8">Lipid A biosynthesis lauroyl acyltransferase</fullName>
    </submittedName>
</protein>
<organism evidence="8 9">
    <name type="scientific">Jejuia pallidilutea</name>
    <dbReference type="NCBI Taxonomy" id="504487"/>
    <lineage>
        <taxon>Bacteria</taxon>
        <taxon>Pseudomonadati</taxon>
        <taxon>Bacteroidota</taxon>
        <taxon>Flavobacteriia</taxon>
        <taxon>Flavobacteriales</taxon>
        <taxon>Flavobacteriaceae</taxon>
        <taxon>Jejuia</taxon>
    </lineage>
</organism>
<dbReference type="GO" id="GO:0005886">
    <property type="term" value="C:plasma membrane"/>
    <property type="evidence" value="ECO:0007669"/>
    <property type="project" value="UniProtKB-SubCell"/>
</dbReference>
<comment type="subcellular location">
    <subcellularLocation>
        <location evidence="1">Cell inner membrane</location>
    </subcellularLocation>
</comment>
<proteinExistence type="predicted"/>
<evidence type="ECO:0000313" key="8">
    <source>
        <dbReference type="EMBL" id="GAL67848.1"/>
    </source>
</evidence>
<evidence type="ECO:0000256" key="6">
    <source>
        <dbReference type="ARBA" id="ARBA00023315"/>
    </source>
</evidence>
<dbReference type="AlphaFoldDB" id="A0A090VV28"/>
<accession>A0A090VV28</accession>